<accession>A0A2N9G5J5</accession>
<reference evidence="2" key="1">
    <citation type="submission" date="2018-02" db="EMBL/GenBank/DDBJ databases">
        <authorList>
            <person name="Cohen D.B."/>
            <person name="Kent A.D."/>
        </authorList>
    </citation>
    <scope>NUCLEOTIDE SEQUENCE</scope>
</reference>
<gene>
    <name evidence="2" type="ORF">FSB_LOCUS22665</name>
</gene>
<feature type="region of interest" description="Disordered" evidence="1">
    <location>
        <begin position="66"/>
        <end position="110"/>
    </location>
</feature>
<sequence length="216" mass="23980">MYGFWKPGMDIFVSHVRRKQLPTFVFPDGYKRSRLSRHVSQQPEKTCDDDVGCWSGSAERRLKRKNDPEMVDVKPDKPAKRVSISPQLPELVSPESSRSRSSGTSQVSFSEGMGGTVVYDSVTLTEKTFVCKSNFPEVKSEVMLEKPSHRKELLTSCEVPNSLTGETSQIGLNGDKVGLAYVETAETGSTGRLLNWTEGAVDAAQELVKPFNQTMK</sequence>
<protein>
    <submittedName>
        <fullName evidence="2">Uncharacterized protein</fullName>
    </submittedName>
</protein>
<dbReference type="EMBL" id="OIVN01001511">
    <property type="protein sequence ID" value="SPC94783.1"/>
    <property type="molecule type" value="Genomic_DNA"/>
</dbReference>
<name>A0A2N9G5J5_FAGSY</name>
<evidence type="ECO:0000313" key="2">
    <source>
        <dbReference type="EMBL" id="SPC94783.1"/>
    </source>
</evidence>
<dbReference type="AlphaFoldDB" id="A0A2N9G5J5"/>
<feature type="compositionally biased region" description="Low complexity" evidence="1">
    <location>
        <begin position="93"/>
        <end position="110"/>
    </location>
</feature>
<organism evidence="2">
    <name type="scientific">Fagus sylvatica</name>
    <name type="common">Beechnut</name>
    <dbReference type="NCBI Taxonomy" id="28930"/>
    <lineage>
        <taxon>Eukaryota</taxon>
        <taxon>Viridiplantae</taxon>
        <taxon>Streptophyta</taxon>
        <taxon>Embryophyta</taxon>
        <taxon>Tracheophyta</taxon>
        <taxon>Spermatophyta</taxon>
        <taxon>Magnoliopsida</taxon>
        <taxon>eudicotyledons</taxon>
        <taxon>Gunneridae</taxon>
        <taxon>Pentapetalae</taxon>
        <taxon>rosids</taxon>
        <taxon>fabids</taxon>
        <taxon>Fagales</taxon>
        <taxon>Fagaceae</taxon>
        <taxon>Fagus</taxon>
    </lineage>
</organism>
<feature type="compositionally biased region" description="Basic and acidic residues" evidence="1">
    <location>
        <begin position="66"/>
        <end position="79"/>
    </location>
</feature>
<proteinExistence type="predicted"/>
<evidence type="ECO:0000256" key="1">
    <source>
        <dbReference type="SAM" id="MobiDB-lite"/>
    </source>
</evidence>